<dbReference type="GeneID" id="111449384"/>
<evidence type="ECO:0000256" key="2">
    <source>
        <dbReference type="ARBA" id="ARBA00007524"/>
    </source>
</evidence>
<protein>
    <submittedName>
        <fullName evidence="9">Translocator protein homolog</fullName>
    </submittedName>
</protein>
<evidence type="ECO:0000256" key="1">
    <source>
        <dbReference type="ARBA" id="ARBA00004141"/>
    </source>
</evidence>
<sequence>MNPSKEKLRHATTEGSSEKEHLNSLCNVQSSFNCLQIHSPFRPNFPILSEILDSTMSSSPPFKSRPESKYTKAKRALRSLAVSVAIPLTLTIAVIFLFGRSSRHFPNRNRPIWVAPLWLLHLSSISSSFLIGLAAWLVWADGGFHCGSNALPLYIAHLSLSVVWNPLVLVIRARLLAFLFCVLDLVTLYACYRTFKRVNPFAKDLIKPCLAWTAYLCAVTYVFIDL</sequence>
<accession>A0A6J1FZS9</accession>
<proteinExistence type="inferred from homology"/>
<dbReference type="Gene3D" id="1.20.1260.100">
    <property type="entry name" value="TspO/MBR protein"/>
    <property type="match status" value="1"/>
</dbReference>
<feature type="transmembrane region" description="Helical" evidence="7">
    <location>
        <begin position="151"/>
        <end position="169"/>
    </location>
</feature>
<dbReference type="InterPro" id="IPR038330">
    <property type="entry name" value="TspO/MBR-related_sf"/>
</dbReference>
<keyword evidence="8" id="KW-1185">Reference proteome</keyword>
<dbReference type="PANTHER" id="PTHR10057">
    <property type="entry name" value="PERIPHERAL-TYPE BENZODIAZEPINE RECEPTOR"/>
    <property type="match status" value="1"/>
</dbReference>
<evidence type="ECO:0000256" key="5">
    <source>
        <dbReference type="ARBA" id="ARBA00023136"/>
    </source>
</evidence>
<name>A0A6J1FZS9_CUCMO</name>
<organism evidence="8 9">
    <name type="scientific">Cucurbita moschata</name>
    <name type="common">Winter crookneck squash</name>
    <name type="synonym">Cucurbita pepo var. moschata</name>
    <dbReference type="NCBI Taxonomy" id="3662"/>
    <lineage>
        <taxon>Eukaryota</taxon>
        <taxon>Viridiplantae</taxon>
        <taxon>Streptophyta</taxon>
        <taxon>Embryophyta</taxon>
        <taxon>Tracheophyta</taxon>
        <taxon>Spermatophyta</taxon>
        <taxon>Magnoliopsida</taxon>
        <taxon>eudicotyledons</taxon>
        <taxon>Gunneridae</taxon>
        <taxon>Pentapetalae</taxon>
        <taxon>rosids</taxon>
        <taxon>fabids</taxon>
        <taxon>Cucurbitales</taxon>
        <taxon>Cucurbitaceae</taxon>
        <taxon>Cucurbiteae</taxon>
        <taxon>Cucurbita</taxon>
    </lineage>
</organism>
<keyword evidence="5 7" id="KW-0472">Membrane</keyword>
<comment type="similarity">
    <text evidence="2">Belongs to the TspO/BZRP family.</text>
</comment>
<feature type="region of interest" description="Disordered" evidence="6">
    <location>
        <begin position="1"/>
        <end position="20"/>
    </location>
</feature>
<dbReference type="Proteomes" id="UP000504609">
    <property type="component" value="Unplaced"/>
</dbReference>
<dbReference type="Pfam" id="PF03073">
    <property type="entry name" value="TspO_MBR"/>
    <property type="match status" value="1"/>
</dbReference>
<feature type="transmembrane region" description="Helical" evidence="7">
    <location>
        <begin position="79"/>
        <end position="98"/>
    </location>
</feature>
<evidence type="ECO:0000256" key="7">
    <source>
        <dbReference type="SAM" id="Phobius"/>
    </source>
</evidence>
<gene>
    <name evidence="9" type="primary">LOC111449384</name>
</gene>
<evidence type="ECO:0000256" key="3">
    <source>
        <dbReference type="ARBA" id="ARBA00022692"/>
    </source>
</evidence>
<evidence type="ECO:0000313" key="8">
    <source>
        <dbReference type="Proteomes" id="UP000504609"/>
    </source>
</evidence>
<reference evidence="9" key="1">
    <citation type="submission" date="2025-08" db="UniProtKB">
        <authorList>
            <consortium name="RefSeq"/>
        </authorList>
    </citation>
    <scope>IDENTIFICATION</scope>
    <source>
        <tissue evidence="9">Young leaves</tissue>
    </source>
</reference>
<comment type="subcellular location">
    <subcellularLocation>
        <location evidence="1">Membrane</location>
        <topology evidence="1">Multi-pass membrane protein</topology>
    </subcellularLocation>
</comment>
<dbReference type="GO" id="GO:0016020">
    <property type="term" value="C:membrane"/>
    <property type="evidence" value="ECO:0007669"/>
    <property type="project" value="UniProtKB-SubCell"/>
</dbReference>
<dbReference type="InterPro" id="IPR004307">
    <property type="entry name" value="TspO_MBR"/>
</dbReference>
<feature type="transmembrane region" description="Helical" evidence="7">
    <location>
        <begin position="118"/>
        <end position="139"/>
    </location>
</feature>
<feature type="transmembrane region" description="Helical" evidence="7">
    <location>
        <begin position="175"/>
        <end position="192"/>
    </location>
</feature>
<keyword evidence="3 7" id="KW-0812">Transmembrane</keyword>
<dbReference type="RefSeq" id="XP_022945022.1">
    <property type="nucleotide sequence ID" value="XM_023089254.1"/>
</dbReference>
<evidence type="ECO:0000313" key="9">
    <source>
        <dbReference type="RefSeq" id="XP_022945022.1"/>
    </source>
</evidence>
<evidence type="ECO:0000256" key="4">
    <source>
        <dbReference type="ARBA" id="ARBA00022989"/>
    </source>
</evidence>
<evidence type="ECO:0000256" key="6">
    <source>
        <dbReference type="SAM" id="MobiDB-lite"/>
    </source>
</evidence>
<dbReference type="AlphaFoldDB" id="A0A6J1FZS9"/>
<dbReference type="FunFam" id="1.20.1260.100:FF:000001">
    <property type="entry name" value="translocator protein 2"/>
    <property type="match status" value="1"/>
</dbReference>
<dbReference type="PANTHER" id="PTHR10057:SF6">
    <property type="entry name" value="TRANSLOCATOR PROTEIN HOMOLOG"/>
    <property type="match status" value="1"/>
</dbReference>
<dbReference type="CDD" id="cd15904">
    <property type="entry name" value="TSPO_MBR"/>
    <property type="match status" value="1"/>
</dbReference>
<feature type="transmembrane region" description="Helical" evidence="7">
    <location>
        <begin position="204"/>
        <end position="224"/>
    </location>
</feature>
<keyword evidence="4 7" id="KW-1133">Transmembrane helix</keyword>
<dbReference type="KEGG" id="cmos:111449384"/>